<dbReference type="Gene3D" id="3.20.20.80">
    <property type="entry name" value="Glycosidases"/>
    <property type="match status" value="1"/>
</dbReference>
<keyword evidence="7 10" id="KW-0119">Carbohydrate metabolism</keyword>
<dbReference type="NCBIfam" id="NF011080">
    <property type="entry name" value="PRK14508.1-3"/>
    <property type="match status" value="1"/>
</dbReference>
<dbReference type="OrthoDB" id="9811841at2"/>
<dbReference type="Proteomes" id="UP000199394">
    <property type="component" value="Unassembled WGS sequence"/>
</dbReference>
<organism evidence="11 12">
    <name type="scientific">Eubacterium aggregans</name>
    <dbReference type="NCBI Taxonomy" id="81409"/>
    <lineage>
        <taxon>Bacteria</taxon>
        <taxon>Bacillati</taxon>
        <taxon>Bacillota</taxon>
        <taxon>Clostridia</taxon>
        <taxon>Eubacteriales</taxon>
        <taxon>Eubacteriaceae</taxon>
        <taxon>Eubacterium</taxon>
    </lineage>
</organism>
<dbReference type="PANTHER" id="PTHR32438:SF5">
    <property type="entry name" value="4-ALPHA-GLUCANOTRANSFERASE DPE1, CHLOROPLASTIC_AMYLOPLASTIC"/>
    <property type="match status" value="1"/>
</dbReference>
<dbReference type="InterPro" id="IPR003385">
    <property type="entry name" value="Glyco_hydro_77"/>
</dbReference>
<evidence type="ECO:0000313" key="11">
    <source>
        <dbReference type="EMBL" id="SEA42842.1"/>
    </source>
</evidence>
<keyword evidence="6 10" id="KW-0808">Transferase</keyword>
<evidence type="ECO:0000256" key="9">
    <source>
        <dbReference type="ARBA" id="ARBA00031501"/>
    </source>
</evidence>
<evidence type="ECO:0000313" key="12">
    <source>
        <dbReference type="Proteomes" id="UP000199394"/>
    </source>
</evidence>
<proteinExistence type="inferred from homology"/>
<dbReference type="GO" id="GO:0005975">
    <property type="term" value="P:carbohydrate metabolic process"/>
    <property type="evidence" value="ECO:0007669"/>
    <property type="project" value="InterPro"/>
</dbReference>
<comment type="catalytic activity">
    <reaction evidence="1 10">
        <text>Transfers a segment of a (1-&gt;4)-alpha-D-glucan to a new position in an acceptor, which may be glucose or a (1-&gt;4)-alpha-D-glucan.</text>
        <dbReference type="EC" id="2.4.1.25"/>
    </reaction>
</comment>
<name>A0A1H4B4P8_9FIRM</name>
<dbReference type="STRING" id="81409.SAMN04515656_11023"/>
<evidence type="ECO:0000256" key="7">
    <source>
        <dbReference type="ARBA" id="ARBA00023277"/>
    </source>
</evidence>
<dbReference type="PANTHER" id="PTHR32438">
    <property type="entry name" value="4-ALPHA-GLUCANOTRANSFERASE DPE1, CHLOROPLASTIC/AMYLOPLASTIC"/>
    <property type="match status" value="1"/>
</dbReference>
<evidence type="ECO:0000256" key="1">
    <source>
        <dbReference type="ARBA" id="ARBA00000439"/>
    </source>
</evidence>
<accession>A0A1H4B4P8</accession>
<dbReference type="EMBL" id="FNRK01000010">
    <property type="protein sequence ID" value="SEA42842.1"/>
    <property type="molecule type" value="Genomic_DNA"/>
</dbReference>
<dbReference type="NCBIfam" id="TIGR00217">
    <property type="entry name" value="malQ"/>
    <property type="match status" value="1"/>
</dbReference>
<evidence type="ECO:0000256" key="3">
    <source>
        <dbReference type="ARBA" id="ARBA00012560"/>
    </source>
</evidence>
<evidence type="ECO:0000256" key="10">
    <source>
        <dbReference type="RuleBase" id="RU361207"/>
    </source>
</evidence>
<dbReference type="EC" id="2.4.1.25" evidence="3 10"/>
<reference evidence="11 12" key="1">
    <citation type="submission" date="2016-10" db="EMBL/GenBank/DDBJ databases">
        <authorList>
            <person name="de Groot N.N."/>
        </authorList>
    </citation>
    <scope>NUCLEOTIDE SEQUENCE [LARGE SCALE GENOMIC DNA]</scope>
    <source>
        <strain evidence="11 12">SR12</strain>
    </source>
</reference>
<dbReference type="SUPFAM" id="SSF51445">
    <property type="entry name" value="(Trans)glycosidases"/>
    <property type="match status" value="1"/>
</dbReference>
<dbReference type="InterPro" id="IPR017853">
    <property type="entry name" value="GH"/>
</dbReference>
<keyword evidence="5 10" id="KW-0328">Glycosyltransferase</keyword>
<dbReference type="AlphaFoldDB" id="A0A1H4B4P8"/>
<evidence type="ECO:0000256" key="2">
    <source>
        <dbReference type="ARBA" id="ARBA00005684"/>
    </source>
</evidence>
<keyword evidence="12" id="KW-1185">Reference proteome</keyword>
<dbReference type="Pfam" id="PF02446">
    <property type="entry name" value="Glyco_hydro_77"/>
    <property type="match status" value="1"/>
</dbReference>
<gene>
    <name evidence="11" type="ORF">SAMN04515656_11023</name>
</gene>
<protein>
    <recommendedName>
        <fullName evidence="4 10">4-alpha-glucanotransferase</fullName>
        <ecNumber evidence="3 10">2.4.1.25</ecNumber>
    </recommendedName>
    <alternativeName>
        <fullName evidence="8 10">Amylomaltase</fullName>
    </alternativeName>
    <alternativeName>
        <fullName evidence="9 10">Disproportionating enzyme</fullName>
    </alternativeName>
</protein>
<comment type="similarity">
    <text evidence="2 10">Belongs to the disproportionating enzyme family.</text>
</comment>
<evidence type="ECO:0000256" key="8">
    <source>
        <dbReference type="ARBA" id="ARBA00031423"/>
    </source>
</evidence>
<evidence type="ECO:0000256" key="5">
    <source>
        <dbReference type="ARBA" id="ARBA00022676"/>
    </source>
</evidence>
<evidence type="ECO:0000256" key="6">
    <source>
        <dbReference type="ARBA" id="ARBA00022679"/>
    </source>
</evidence>
<dbReference type="GO" id="GO:0004134">
    <property type="term" value="F:4-alpha-glucanotransferase activity"/>
    <property type="evidence" value="ECO:0007669"/>
    <property type="project" value="UniProtKB-EC"/>
</dbReference>
<sequence length="516" mass="57928">MKRKKESSKTTLFPRSSGVLLHVSSLPGDFGIGTFGKEARAFVDQLSEMGCTWWQVLPFGPIDAFNSPYKSLSAFAGNIYFIDPQGLGEAGLLTAAEVEGAKINHNPYSVDYTTIKATRMSLFRLAYTRLTEERKENIANFVQANDHWLTDYALCQAIQKEQSGRPWTQWTDDFLKRRDPKALDAATKRLEDEIHFQYFLQYIFSTQWQSIKEYAGTKGIQIMGDMPIYVDIESADVWVHPQLFEIDAEGHPISVAGVPPDYFCEDGQLWGNPLYHWPNMEKTGYAWWIQRLKHTLTLFDAVRIDHFRAFSAYWAVPGDAPTAREGKWLPGPGMKLFDAFTDAIDFSTPRIIAEDLGVMDEGVISLLADSGLPGMGVLQFGFIEDGDNQHLPHNYSKKTVAYTGTHDNNTLLGWLWELLPCQRENALAYVGYTGQGDDWQVGGPKSPSCRAFIRALWQSGASIAIVPIQDLCGFGGDTKMNKPGQADGNWAFRVAPEALKSIDVSFIKALNQLYKR</sequence>
<evidence type="ECO:0000256" key="4">
    <source>
        <dbReference type="ARBA" id="ARBA00020295"/>
    </source>
</evidence>
<dbReference type="RefSeq" id="WP_090306908.1">
    <property type="nucleotide sequence ID" value="NZ_FNRK01000010.1"/>
</dbReference>